<dbReference type="PANTHER" id="PTHR12993">
    <property type="entry name" value="N-ACETYLGLUCOSAMINYL-PHOSPHATIDYLINOSITOL DE-N-ACETYLASE-RELATED"/>
    <property type="match status" value="1"/>
</dbReference>
<protein>
    <submittedName>
        <fullName evidence="1">LmbE family protein</fullName>
    </submittedName>
</protein>
<dbReference type="STRING" id="1777138.AWB77_05936"/>
<dbReference type="OrthoDB" id="116799at2"/>
<dbReference type="AlphaFoldDB" id="A0A158DWX3"/>
<organism evidence="1 2">
    <name type="scientific">Caballeronia fortuita</name>
    <dbReference type="NCBI Taxonomy" id="1777138"/>
    <lineage>
        <taxon>Bacteria</taxon>
        <taxon>Pseudomonadati</taxon>
        <taxon>Pseudomonadota</taxon>
        <taxon>Betaproteobacteria</taxon>
        <taxon>Burkholderiales</taxon>
        <taxon>Burkholderiaceae</taxon>
        <taxon>Caballeronia</taxon>
    </lineage>
</organism>
<gene>
    <name evidence="1" type="ORF">AWB77_05936</name>
</gene>
<dbReference type="Pfam" id="PF02585">
    <property type="entry name" value="PIG-L"/>
    <property type="match status" value="1"/>
</dbReference>
<dbReference type="InterPro" id="IPR024078">
    <property type="entry name" value="LmbE-like_dom_sf"/>
</dbReference>
<dbReference type="SUPFAM" id="SSF102588">
    <property type="entry name" value="LmbE-like"/>
    <property type="match status" value="1"/>
</dbReference>
<keyword evidence="2" id="KW-1185">Reference proteome</keyword>
<sequence length="237" mass="26135">MTQTVRRPLVISPHLDDAVFSCGALLAASPGAIVCTIFAGTPREPLSTDWDRQCGFDNAQEAMPARHAEDIAALQMLDARAVHLTFLDSQYLHGNADHTSDIATAIREVMRENDHDSLLIPLGLFHSDHALVHAAARDTCLSDAPMACIAYEDGLYRRMNGLVQMRLVDLAQRGIEATPRVDPSGPPDSARLQHCFEAKQRAVQCYASQLRAFGPNGYDDVLAPERFWTLRVSDRRA</sequence>
<dbReference type="Gene3D" id="3.40.50.10320">
    <property type="entry name" value="LmbE-like"/>
    <property type="match status" value="1"/>
</dbReference>
<reference evidence="1" key="1">
    <citation type="submission" date="2016-01" db="EMBL/GenBank/DDBJ databases">
        <authorList>
            <person name="Peeters C."/>
        </authorList>
    </citation>
    <scope>NUCLEOTIDE SEQUENCE</scope>
    <source>
        <strain evidence="1">LMG 29320</strain>
    </source>
</reference>
<dbReference type="EMBL" id="FCNX02000019">
    <property type="protein sequence ID" value="SAK99129.1"/>
    <property type="molecule type" value="Genomic_DNA"/>
</dbReference>
<evidence type="ECO:0000313" key="1">
    <source>
        <dbReference type="EMBL" id="SAK99129.1"/>
    </source>
</evidence>
<dbReference type="PANTHER" id="PTHR12993:SF29">
    <property type="entry name" value="BLR3841 PROTEIN"/>
    <property type="match status" value="1"/>
</dbReference>
<dbReference type="InterPro" id="IPR003737">
    <property type="entry name" value="GlcNAc_PI_deacetylase-related"/>
</dbReference>
<dbReference type="Proteomes" id="UP000054903">
    <property type="component" value="Unassembled WGS sequence"/>
</dbReference>
<dbReference type="RefSeq" id="WP_061137973.1">
    <property type="nucleotide sequence ID" value="NZ_FCNX02000019.1"/>
</dbReference>
<accession>A0A158DWX3</accession>
<comment type="caution">
    <text evidence="1">The sequence shown here is derived from an EMBL/GenBank/DDBJ whole genome shotgun (WGS) entry which is preliminary data.</text>
</comment>
<name>A0A158DWX3_9BURK</name>
<evidence type="ECO:0000313" key="2">
    <source>
        <dbReference type="Proteomes" id="UP000054903"/>
    </source>
</evidence>
<dbReference type="GO" id="GO:0016811">
    <property type="term" value="F:hydrolase activity, acting on carbon-nitrogen (but not peptide) bonds, in linear amides"/>
    <property type="evidence" value="ECO:0007669"/>
    <property type="project" value="TreeGrafter"/>
</dbReference>
<proteinExistence type="predicted"/>